<organism evidence="2 3">
    <name type="scientific">Psychrobacter pasteurii</name>
    <dbReference type="NCBI Taxonomy" id="1945520"/>
    <lineage>
        <taxon>Bacteria</taxon>
        <taxon>Pseudomonadati</taxon>
        <taxon>Pseudomonadota</taxon>
        <taxon>Gammaproteobacteria</taxon>
        <taxon>Moraxellales</taxon>
        <taxon>Moraxellaceae</taxon>
        <taxon>Psychrobacter</taxon>
    </lineage>
</organism>
<evidence type="ECO:0000256" key="1">
    <source>
        <dbReference type="SAM" id="Phobius"/>
    </source>
</evidence>
<evidence type="ECO:0000313" key="3">
    <source>
        <dbReference type="Proteomes" id="UP000188169"/>
    </source>
</evidence>
<evidence type="ECO:0000313" key="2">
    <source>
        <dbReference type="EMBL" id="SJM37184.1"/>
    </source>
</evidence>
<dbReference type="Proteomes" id="UP000188169">
    <property type="component" value="Unassembled WGS sequence"/>
</dbReference>
<proteinExistence type="predicted"/>
<protein>
    <submittedName>
        <fullName evidence="2">Uncharacterized protein</fullName>
    </submittedName>
</protein>
<reference evidence="3" key="1">
    <citation type="submission" date="2017-02" db="EMBL/GenBank/DDBJ databases">
        <authorList>
            <person name="Mornico D."/>
        </authorList>
    </citation>
    <scope>NUCLEOTIDE SEQUENCE [LARGE SCALE GENOMIC DNA]</scope>
</reference>
<gene>
    <name evidence="2" type="ORF">A1019T_01155</name>
</gene>
<dbReference type="STRING" id="1945520.A1019T_01155"/>
<accession>A0A1R4EFA6</accession>
<keyword evidence="3" id="KW-1185">Reference proteome</keyword>
<sequence length="53" mass="6153">MKDYITIFMEAIMESLKKYGLIPTLLMIIGFIIFASILLFVWQLPEIIMAIKS</sequence>
<keyword evidence="1" id="KW-0472">Membrane</keyword>
<dbReference type="AlphaFoldDB" id="A0A1R4EFA6"/>
<dbReference type="EMBL" id="FUGD01000075">
    <property type="protein sequence ID" value="SJM37184.1"/>
    <property type="molecule type" value="Genomic_DNA"/>
</dbReference>
<keyword evidence="1" id="KW-1133">Transmembrane helix</keyword>
<name>A0A1R4EFA6_9GAMM</name>
<keyword evidence="1" id="KW-0812">Transmembrane</keyword>
<feature type="transmembrane region" description="Helical" evidence="1">
    <location>
        <begin position="20"/>
        <end position="42"/>
    </location>
</feature>